<sequence length="76" mass="8315">MGFNGVSTGKSFTELEPALDKRVKASCSHTRQAPASSSDSFAYANRQMVAFGIDWVSSVFKGDCKAPPPHLRRRLL</sequence>
<reference evidence="1 2" key="1">
    <citation type="submission" date="2017-04" db="EMBL/GenBank/DDBJ databases">
        <title>Draft genome sequence of Marssonina coronaria NL1: causal agent of apple blotch.</title>
        <authorList>
            <person name="Cheng Q."/>
        </authorList>
    </citation>
    <scope>NUCLEOTIDE SEQUENCE [LARGE SCALE GENOMIC DNA]</scope>
    <source>
        <strain evidence="1 2">NL1</strain>
    </source>
</reference>
<protein>
    <submittedName>
        <fullName evidence="1">Uncharacterized protein</fullName>
    </submittedName>
</protein>
<accession>A0A218Z4X3</accession>
<evidence type="ECO:0000313" key="2">
    <source>
        <dbReference type="Proteomes" id="UP000242519"/>
    </source>
</evidence>
<dbReference type="EMBL" id="MZNU01000188">
    <property type="protein sequence ID" value="OWP03141.1"/>
    <property type="molecule type" value="Genomic_DNA"/>
</dbReference>
<keyword evidence="2" id="KW-1185">Reference proteome</keyword>
<evidence type="ECO:0000313" key="1">
    <source>
        <dbReference type="EMBL" id="OWP03141.1"/>
    </source>
</evidence>
<proteinExistence type="predicted"/>
<dbReference type="AlphaFoldDB" id="A0A218Z4X3"/>
<gene>
    <name evidence="1" type="ORF">B2J93_7167</name>
</gene>
<name>A0A218Z4X3_9HELO</name>
<organism evidence="1 2">
    <name type="scientific">Diplocarpon coronariae</name>
    <dbReference type="NCBI Taxonomy" id="2795749"/>
    <lineage>
        <taxon>Eukaryota</taxon>
        <taxon>Fungi</taxon>
        <taxon>Dikarya</taxon>
        <taxon>Ascomycota</taxon>
        <taxon>Pezizomycotina</taxon>
        <taxon>Leotiomycetes</taxon>
        <taxon>Helotiales</taxon>
        <taxon>Drepanopezizaceae</taxon>
        <taxon>Diplocarpon</taxon>
    </lineage>
</organism>
<comment type="caution">
    <text evidence="1">The sequence shown here is derived from an EMBL/GenBank/DDBJ whole genome shotgun (WGS) entry which is preliminary data.</text>
</comment>
<dbReference type="InParanoid" id="A0A218Z4X3"/>
<dbReference type="Proteomes" id="UP000242519">
    <property type="component" value="Unassembled WGS sequence"/>
</dbReference>